<reference evidence="2 3" key="1">
    <citation type="submission" date="2019-03" db="EMBL/GenBank/DDBJ databases">
        <title>Genomic Encyclopedia of Type Strains, Phase IV (KMG-IV): sequencing the most valuable type-strain genomes for metagenomic binning, comparative biology and taxonomic classification.</title>
        <authorList>
            <person name="Goeker M."/>
        </authorList>
    </citation>
    <scope>NUCLEOTIDE SEQUENCE [LARGE SCALE GENOMIC DNA]</scope>
    <source>
        <strain evidence="2 3">DSM 24176</strain>
    </source>
</reference>
<keyword evidence="1" id="KW-1133">Transmembrane helix</keyword>
<proteinExistence type="predicted"/>
<name>A0A4R1MYC2_9FIRM</name>
<keyword evidence="3" id="KW-1185">Reference proteome</keyword>
<feature type="transmembrane region" description="Helical" evidence="1">
    <location>
        <begin position="6"/>
        <end position="28"/>
    </location>
</feature>
<organism evidence="2 3">
    <name type="scientific">Natranaerovirga hydrolytica</name>
    <dbReference type="NCBI Taxonomy" id="680378"/>
    <lineage>
        <taxon>Bacteria</taxon>
        <taxon>Bacillati</taxon>
        <taxon>Bacillota</taxon>
        <taxon>Clostridia</taxon>
        <taxon>Lachnospirales</taxon>
        <taxon>Natranaerovirgaceae</taxon>
        <taxon>Natranaerovirga</taxon>
    </lineage>
</organism>
<accession>A0A4R1MYC2</accession>
<gene>
    <name evidence="2" type="ORF">EDC19_0708</name>
</gene>
<evidence type="ECO:0000313" key="3">
    <source>
        <dbReference type="Proteomes" id="UP000294545"/>
    </source>
</evidence>
<protein>
    <submittedName>
        <fullName evidence="2">Uncharacterized protein</fullName>
    </submittedName>
</protein>
<dbReference type="AlphaFoldDB" id="A0A4R1MYC2"/>
<keyword evidence="1" id="KW-0472">Membrane</keyword>
<sequence>MVATNMLVFVLGAIFVIGLLIMLFIILASRGK</sequence>
<comment type="caution">
    <text evidence="2">The sequence shown here is derived from an EMBL/GenBank/DDBJ whole genome shotgun (WGS) entry which is preliminary data.</text>
</comment>
<evidence type="ECO:0000313" key="2">
    <source>
        <dbReference type="EMBL" id="TCK98288.1"/>
    </source>
</evidence>
<dbReference type="Proteomes" id="UP000294545">
    <property type="component" value="Unassembled WGS sequence"/>
</dbReference>
<dbReference type="EMBL" id="SMGQ01000011">
    <property type="protein sequence ID" value="TCK98288.1"/>
    <property type="molecule type" value="Genomic_DNA"/>
</dbReference>
<keyword evidence="1" id="KW-0812">Transmembrane</keyword>
<evidence type="ECO:0000256" key="1">
    <source>
        <dbReference type="SAM" id="Phobius"/>
    </source>
</evidence>